<dbReference type="GO" id="GO:0043165">
    <property type="term" value="P:Gram-negative-bacterium-type cell outer membrane assembly"/>
    <property type="evidence" value="ECO:0007669"/>
    <property type="project" value="InterPro"/>
</dbReference>
<evidence type="ECO:0000256" key="1">
    <source>
        <dbReference type="SAM" id="MobiDB-lite"/>
    </source>
</evidence>
<organism evidence="2 3">
    <name type="scientific">Leptospirillum ferrodiazotrophum</name>
    <dbReference type="NCBI Taxonomy" id="412449"/>
    <lineage>
        <taxon>Bacteria</taxon>
        <taxon>Pseudomonadati</taxon>
        <taxon>Nitrospirota</taxon>
        <taxon>Nitrospiria</taxon>
        <taxon>Nitrospirales</taxon>
        <taxon>Nitrospiraceae</taxon>
        <taxon>Leptospirillum</taxon>
    </lineage>
</organism>
<evidence type="ECO:0000313" key="3">
    <source>
        <dbReference type="Proteomes" id="UP000009374"/>
    </source>
</evidence>
<protein>
    <recommendedName>
        <fullName evidence="4">Lipoprotein</fullName>
    </recommendedName>
</protein>
<dbReference type="Pfam" id="PF04390">
    <property type="entry name" value="LptE"/>
    <property type="match status" value="1"/>
</dbReference>
<gene>
    <name evidence="2" type="ORF">UBAL3_78920003</name>
</gene>
<dbReference type="InterPro" id="IPR007485">
    <property type="entry name" value="LPS_assembly_LptE"/>
</dbReference>
<name>C6HV39_9BACT</name>
<evidence type="ECO:0008006" key="4">
    <source>
        <dbReference type="Google" id="ProtNLM"/>
    </source>
</evidence>
<sequence length="209" mass="22220">MLLGLSGCGYHFFNLDRLSKVPAARQMSFGKTVRIAVKTFHNNTLFPLVETTVTQSIKDTLLRTSGVILVNDPKHADIIIWGKVVAVAQMPLALSSVNGIQEYQMEIILDAHATGYNGTELWHGGSIIGTAIQYMSLNLSLLQTTQQYAINTAAMNASVRLVNFMAHSISSTAFNPLSLQNQVGASPMTPGTVLPNGSAVPGPAPGGAP</sequence>
<dbReference type="Proteomes" id="UP000009374">
    <property type="component" value="Unassembled WGS sequence"/>
</dbReference>
<feature type="region of interest" description="Disordered" evidence="1">
    <location>
        <begin position="188"/>
        <end position="209"/>
    </location>
</feature>
<reference evidence="2 3" key="1">
    <citation type="journal article" date="2009" name="Appl. Environ. Microbiol.">
        <title>Community genomic and proteomic analyses of chemoautotrophic iron-oxidizing "Leptospirillum rubarum" (Group II) and "Leptospirillum ferrodiazotrophum" (Group III) bacteria in acid mine drainage biofilms.</title>
        <authorList>
            <person name="Goltsman D.S."/>
            <person name="Denef V.J."/>
            <person name="Singer S.W."/>
            <person name="VerBerkmoes N.C."/>
            <person name="Lefsrud M."/>
            <person name="Mueller R.S."/>
            <person name="Dick G.J."/>
            <person name="Sun C.L."/>
            <person name="Wheeler K.E."/>
            <person name="Zemla A."/>
            <person name="Baker B.J."/>
            <person name="Hauser L."/>
            <person name="Land M."/>
            <person name="Shah M.B."/>
            <person name="Thelen M.P."/>
            <person name="Hettich R.L."/>
            <person name="Banfield J.F."/>
        </authorList>
    </citation>
    <scope>NUCLEOTIDE SEQUENCE [LARGE SCALE GENOMIC DNA]</scope>
</reference>
<proteinExistence type="predicted"/>
<keyword evidence="3" id="KW-1185">Reference proteome</keyword>
<dbReference type="GO" id="GO:0019867">
    <property type="term" value="C:outer membrane"/>
    <property type="evidence" value="ECO:0007669"/>
    <property type="project" value="InterPro"/>
</dbReference>
<dbReference type="EMBL" id="GG693862">
    <property type="protein sequence ID" value="EES53413.1"/>
    <property type="molecule type" value="Genomic_DNA"/>
</dbReference>
<accession>C6HV39</accession>
<dbReference type="AlphaFoldDB" id="C6HV39"/>
<evidence type="ECO:0000313" key="2">
    <source>
        <dbReference type="EMBL" id="EES53413.1"/>
    </source>
</evidence>